<feature type="region of interest" description="Disordered" evidence="1">
    <location>
        <begin position="83"/>
        <end position="107"/>
    </location>
</feature>
<proteinExistence type="predicted"/>
<name>A0A9X1Q2E2_STRM4</name>
<protein>
    <submittedName>
        <fullName evidence="2">NAD(P)-binding protein</fullName>
    </submittedName>
</protein>
<gene>
    <name evidence="2" type="ORF">L0P92_27610</name>
</gene>
<evidence type="ECO:0000313" key="3">
    <source>
        <dbReference type="Proteomes" id="UP001139384"/>
    </source>
</evidence>
<keyword evidence="3" id="KW-1185">Reference proteome</keyword>
<dbReference type="SUPFAM" id="SSF51905">
    <property type="entry name" value="FAD/NAD(P)-binding domain"/>
    <property type="match status" value="1"/>
</dbReference>
<feature type="region of interest" description="Disordered" evidence="1">
    <location>
        <begin position="38"/>
        <end position="59"/>
    </location>
</feature>
<dbReference type="Proteomes" id="UP001139384">
    <property type="component" value="Unassembled WGS sequence"/>
</dbReference>
<dbReference type="RefSeq" id="WP_234765765.1">
    <property type="nucleotide sequence ID" value="NZ_JAKEIP010000139.1"/>
</dbReference>
<comment type="caution">
    <text evidence="2">The sequence shown here is derived from an EMBL/GenBank/DDBJ whole genome shotgun (WGS) entry which is preliminary data.</text>
</comment>
<sequence>MHRITVIGGGFAGLTAAITAAEAGAKVTVYEAHHTLGGRARTAESLSANPRRPPEGRALRRPVRAIARRRSALVAEPRGRFGNAASARAGRRSAGGGLRTGSQGPYRTNEGPHALYSGGPHWAWLRQRDLIGPLAPIPPLEAARLRLRYRGALRRTPPFALLKLLRRGLPQAPVDVDFLTWATGVAGEEGARAAAHYSAVALFHHDPGALSAAFVRERLRRATKLPPEAHYPRGGWATVIDRMAARAWNLGVRMETLSRVDSLDDLDSRAAGAPVVVATSLDAARRLLKDDSLTWTSGRTALLDLAVRTRRGDAFVVSDLDAPGWLERFTAQDRSLAPAGEQLIQGQIPIAPHETRADGIARAEQLLDLGFPGWRERVTWRREATANGRTGAVDLPGTSWRDRPAVDRGDGIYLAGDQVAAPGVLSEVSFNSALTAVSLALGRHALDLKGA</sequence>
<dbReference type="AlphaFoldDB" id="A0A9X1Q2E2"/>
<dbReference type="Pfam" id="PF13450">
    <property type="entry name" value="NAD_binding_8"/>
    <property type="match status" value="1"/>
</dbReference>
<accession>A0A9X1Q2E2</accession>
<evidence type="ECO:0000313" key="2">
    <source>
        <dbReference type="EMBL" id="MCF1597301.1"/>
    </source>
</evidence>
<dbReference type="EMBL" id="JAKEIP010000139">
    <property type="protein sequence ID" value="MCF1597301.1"/>
    <property type="molecule type" value="Genomic_DNA"/>
</dbReference>
<organism evidence="2 3">
    <name type="scientific">Streptomyces muensis</name>
    <dbReference type="NCBI Taxonomy" id="1077944"/>
    <lineage>
        <taxon>Bacteria</taxon>
        <taxon>Bacillati</taxon>
        <taxon>Actinomycetota</taxon>
        <taxon>Actinomycetes</taxon>
        <taxon>Kitasatosporales</taxon>
        <taxon>Streptomycetaceae</taxon>
        <taxon>Streptomyces</taxon>
    </lineage>
</organism>
<reference evidence="2" key="1">
    <citation type="submission" date="2022-01" db="EMBL/GenBank/DDBJ databases">
        <title>Draft Genome Sequences of Seven Type Strains of the Genus Streptomyces.</title>
        <authorList>
            <person name="Aziz S."/>
            <person name="Coretto E."/>
            <person name="Chronakova A."/>
            <person name="Sproer C."/>
            <person name="Huber K."/>
            <person name="Nouioui I."/>
            <person name="Gross H."/>
        </authorList>
    </citation>
    <scope>NUCLEOTIDE SEQUENCE</scope>
    <source>
        <strain evidence="2">DSM 103493</strain>
    </source>
</reference>
<dbReference type="InterPro" id="IPR036188">
    <property type="entry name" value="FAD/NAD-bd_sf"/>
</dbReference>
<dbReference type="Gene3D" id="3.40.50.720">
    <property type="entry name" value="NAD(P)-binding Rossmann-like Domain"/>
    <property type="match status" value="1"/>
</dbReference>
<dbReference type="PANTHER" id="PTHR43734">
    <property type="entry name" value="PHYTOENE DESATURASE"/>
    <property type="match status" value="1"/>
</dbReference>
<dbReference type="PANTHER" id="PTHR43734:SF1">
    <property type="entry name" value="PHYTOENE DESATURASE"/>
    <property type="match status" value="1"/>
</dbReference>
<evidence type="ECO:0000256" key="1">
    <source>
        <dbReference type="SAM" id="MobiDB-lite"/>
    </source>
</evidence>